<sequence length="164" mass="18306">MKKNINSKILDLIVALGIILTLISLLGTPLVLTAFFKTQLLDPEIYHSLVVDITACIYICAVPYLIALFKLKRLCKLVVKNNPFSIEVPKSLKIISTCAFSEVILFNGCLAYLYYLQNIYLYALTVVPAIIVTFVSIFIGFLGLVLAQLFEKAIAIKEENDKTI</sequence>
<proteinExistence type="predicted"/>
<dbReference type="AlphaFoldDB" id="A0A0L0WAE5"/>
<keyword evidence="1" id="KW-1133">Transmembrane helix</keyword>
<dbReference type="Proteomes" id="UP000037267">
    <property type="component" value="Unassembled WGS sequence"/>
</dbReference>
<reference evidence="3" key="1">
    <citation type="submission" date="2015-07" db="EMBL/GenBank/DDBJ databases">
        <title>Draft genome sequence of the purine-degrading Gottschalkia purinilyticum DSM 1384 (formerly Clostridium purinilyticum).</title>
        <authorList>
            <person name="Poehlein A."/>
            <person name="Schiel-Bengelsdorf B."/>
            <person name="Bengelsdorf F.R."/>
            <person name="Daniel R."/>
            <person name="Duerre P."/>
        </authorList>
    </citation>
    <scope>NUCLEOTIDE SEQUENCE [LARGE SCALE GENOMIC DNA]</scope>
    <source>
        <strain evidence="3">DSM 1384</strain>
    </source>
</reference>
<feature type="transmembrane region" description="Helical" evidence="1">
    <location>
        <begin position="48"/>
        <end position="71"/>
    </location>
</feature>
<evidence type="ECO:0000256" key="1">
    <source>
        <dbReference type="SAM" id="Phobius"/>
    </source>
</evidence>
<feature type="transmembrane region" description="Helical" evidence="1">
    <location>
        <begin position="121"/>
        <end position="147"/>
    </location>
</feature>
<dbReference type="EMBL" id="LGSS01000008">
    <property type="protein sequence ID" value="KNF08295.1"/>
    <property type="molecule type" value="Genomic_DNA"/>
</dbReference>
<keyword evidence="3" id="KW-1185">Reference proteome</keyword>
<dbReference type="STRING" id="1503.CLPU_8c00600"/>
<dbReference type="RefSeq" id="WP_050355397.1">
    <property type="nucleotide sequence ID" value="NZ_LGSS01000008.1"/>
</dbReference>
<feature type="transmembrane region" description="Helical" evidence="1">
    <location>
        <begin position="12"/>
        <end position="36"/>
    </location>
</feature>
<evidence type="ECO:0000313" key="3">
    <source>
        <dbReference type="Proteomes" id="UP000037267"/>
    </source>
</evidence>
<gene>
    <name evidence="2" type="ORF">CLPU_8c00600</name>
</gene>
<dbReference type="Pfam" id="PF11188">
    <property type="entry name" value="DUF2975"/>
    <property type="match status" value="1"/>
</dbReference>
<name>A0A0L0WAE5_GOTPU</name>
<keyword evidence="1" id="KW-0812">Transmembrane</keyword>
<evidence type="ECO:0000313" key="2">
    <source>
        <dbReference type="EMBL" id="KNF08295.1"/>
    </source>
</evidence>
<accession>A0A0L0WAE5</accession>
<comment type="caution">
    <text evidence="2">The sequence shown here is derived from an EMBL/GenBank/DDBJ whole genome shotgun (WGS) entry which is preliminary data.</text>
</comment>
<dbReference type="OrthoDB" id="1751814at2"/>
<evidence type="ECO:0008006" key="4">
    <source>
        <dbReference type="Google" id="ProtNLM"/>
    </source>
</evidence>
<dbReference type="PATRIC" id="fig|1503.3.peg.3199"/>
<organism evidence="2 3">
    <name type="scientific">Gottschalkia purinilytica</name>
    <name type="common">Clostridium purinilyticum</name>
    <dbReference type="NCBI Taxonomy" id="1503"/>
    <lineage>
        <taxon>Bacteria</taxon>
        <taxon>Bacillati</taxon>
        <taxon>Bacillota</taxon>
        <taxon>Tissierellia</taxon>
        <taxon>Tissierellales</taxon>
        <taxon>Gottschalkiaceae</taxon>
        <taxon>Gottschalkia</taxon>
    </lineage>
</organism>
<dbReference type="InterPro" id="IPR021354">
    <property type="entry name" value="DUF2975"/>
</dbReference>
<feature type="transmembrane region" description="Helical" evidence="1">
    <location>
        <begin position="92"/>
        <end position="115"/>
    </location>
</feature>
<protein>
    <recommendedName>
        <fullName evidence="4">DUF2975 domain-containing protein</fullName>
    </recommendedName>
</protein>
<keyword evidence="1" id="KW-0472">Membrane</keyword>